<feature type="region of interest" description="Disordered" evidence="2">
    <location>
        <begin position="525"/>
        <end position="580"/>
    </location>
</feature>
<dbReference type="Proteomes" id="UP001162834">
    <property type="component" value="Chromosome"/>
</dbReference>
<feature type="compositionally biased region" description="Low complexity" evidence="2">
    <location>
        <begin position="534"/>
        <end position="569"/>
    </location>
</feature>
<organism evidence="5 6">
    <name type="scientific">Capillimicrobium parvum</name>
    <dbReference type="NCBI Taxonomy" id="2884022"/>
    <lineage>
        <taxon>Bacteria</taxon>
        <taxon>Bacillati</taxon>
        <taxon>Actinomycetota</taxon>
        <taxon>Thermoleophilia</taxon>
        <taxon>Solirubrobacterales</taxon>
        <taxon>Capillimicrobiaceae</taxon>
        <taxon>Capillimicrobium</taxon>
    </lineage>
</organism>
<dbReference type="PANTHER" id="PTHR30570:SF1">
    <property type="entry name" value="PHOSPHATE-BINDING PROTEIN PSTS"/>
    <property type="match status" value="1"/>
</dbReference>
<sequence>MNVRLAIAALLAGVAAAVLVACGIDTSDSGTSSVAGPEGTTNTNTVRRNAPPLPAAPENTVRVDGIEGGLSTAATSRFLGSSSVGVARITAGEEQAFVDLCAGRVDVIEVARLPTEAEVRACNNRGVELSEPLASAADAEVIATKNEADVGGDCITVQQARDIFRAGSPYTTWSQLGFFDLPLTTTGRQDGSGNFEFFGQVVLGVDDPSLADVRADYVVENTDLLEREEVVGQRRVTAAQRRVDAYEARLRRETARERRQAVDAAVRTADRAVLRAIARENQDLARRKVTLTAAQAARLEARNRVRNIRAKRRAAARVNARFDRELRDRVLRYARSQLALAEAPGVVGGFRFTYYELFEDQLRPMEIDYGVPVTASGQPVTLDDLSDKDRERILAAQGVTTPTVPNVGPAATVTTPDGNITTVQTATAIPDLPASQLPKKTKDGETIYPGPNCVFPSPITITSGAYPLSRRFYLFTSRQSLERDEVRAYAQAYLKSAQALATANRLVPITDAQLAEELAIIENRGRKPAAKPATTTTTRTVTTPSGTTTVRTVTTTTPATTTPRTQTSSGIPGVSSRGGG</sequence>
<evidence type="ECO:0000313" key="6">
    <source>
        <dbReference type="Proteomes" id="UP001162834"/>
    </source>
</evidence>
<keyword evidence="6" id="KW-1185">Reference proteome</keyword>
<dbReference type="AlphaFoldDB" id="A0A9E6Y261"/>
<dbReference type="KEGG" id="sbae:DSM104329_05328"/>
<evidence type="ECO:0000259" key="4">
    <source>
        <dbReference type="Pfam" id="PF12849"/>
    </source>
</evidence>
<protein>
    <recommendedName>
        <fullName evidence="4">PBP domain-containing protein</fullName>
    </recommendedName>
</protein>
<feature type="chain" id="PRO_5038760223" description="PBP domain-containing protein" evidence="3">
    <location>
        <begin position="21"/>
        <end position="580"/>
    </location>
</feature>
<dbReference type="Pfam" id="PF12849">
    <property type="entry name" value="PBP_like_2"/>
    <property type="match status" value="1"/>
</dbReference>
<dbReference type="InterPro" id="IPR024370">
    <property type="entry name" value="PBP_domain"/>
</dbReference>
<reference evidence="5" key="1">
    <citation type="journal article" date="2022" name="Int. J. Syst. Evol. Microbiol.">
        <title>Pseudomonas aegrilactucae sp. nov. and Pseudomonas morbosilactucae sp. nov., pathogens causing bacterial rot of lettuce in Japan.</title>
        <authorList>
            <person name="Sawada H."/>
            <person name="Fujikawa T."/>
            <person name="Satou M."/>
        </authorList>
    </citation>
    <scope>NUCLEOTIDE SEQUENCE</scope>
    <source>
        <strain evidence="5">0166_1</strain>
    </source>
</reference>
<gene>
    <name evidence="5" type="ORF">DSM104329_05328</name>
</gene>
<keyword evidence="1 3" id="KW-0732">Signal</keyword>
<dbReference type="PANTHER" id="PTHR30570">
    <property type="entry name" value="PERIPLASMIC PHOSPHATE BINDING COMPONENT OF PHOSPHATE ABC TRANSPORTER"/>
    <property type="match status" value="1"/>
</dbReference>
<name>A0A9E6Y261_9ACTN</name>
<feature type="compositionally biased region" description="Polar residues" evidence="2">
    <location>
        <begin position="27"/>
        <end position="47"/>
    </location>
</feature>
<evidence type="ECO:0000256" key="1">
    <source>
        <dbReference type="ARBA" id="ARBA00022729"/>
    </source>
</evidence>
<evidence type="ECO:0000256" key="3">
    <source>
        <dbReference type="SAM" id="SignalP"/>
    </source>
</evidence>
<dbReference type="EMBL" id="CP087164">
    <property type="protein sequence ID" value="UGS38897.1"/>
    <property type="molecule type" value="Genomic_DNA"/>
</dbReference>
<dbReference type="PROSITE" id="PS51257">
    <property type="entry name" value="PROKAR_LIPOPROTEIN"/>
    <property type="match status" value="1"/>
</dbReference>
<feature type="signal peptide" evidence="3">
    <location>
        <begin position="1"/>
        <end position="20"/>
    </location>
</feature>
<feature type="region of interest" description="Disordered" evidence="2">
    <location>
        <begin position="27"/>
        <end position="56"/>
    </location>
</feature>
<dbReference type="SUPFAM" id="SSF53850">
    <property type="entry name" value="Periplasmic binding protein-like II"/>
    <property type="match status" value="2"/>
</dbReference>
<proteinExistence type="predicted"/>
<dbReference type="Gene3D" id="3.40.190.10">
    <property type="entry name" value="Periplasmic binding protein-like II"/>
    <property type="match status" value="1"/>
</dbReference>
<dbReference type="RefSeq" id="WP_259312909.1">
    <property type="nucleotide sequence ID" value="NZ_CP087164.1"/>
</dbReference>
<accession>A0A9E6Y261</accession>
<feature type="domain" description="PBP" evidence="4">
    <location>
        <begin position="90"/>
        <end position="201"/>
    </location>
</feature>
<evidence type="ECO:0000313" key="5">
    <source>
        <dbReference type="EMBL" id="UGS38897.1"/>
    </source>
</evidence>
<evidence type="ECO:0000256" key="2">
    <source>
        <dbReference type="SAM" id="MobiDB-lite"/>
    </source>
</evidence>
<dbReference type="InterPro" id="IPR050811">
    <property type="entry name" value="Phosphate_ABC_transporter"/>
</dbReference>